<name>A0A449B4Z6_9BACT</name>
<evidence type="ECO:0000256" key="1">
    <source>
        <dbReference type="SAM" id="Coils"/>
    </source>
</evidence>
<reference evidence="4 5" key="1">
    <citation type="submission" date="2019-01" db="EMBL/GenBank/DDBJ databases">
        <authorList>
            <consortium name="Pathogen Informatics"/>
        </authorList>
    </citation>
    <scope>NUCLEOTIDE SEQUENCE [LARGE SCALE GENOMIC DNA]</scope>
    <source>
        <strain evidence="4 5">NCTC10168</strain>
    </source>
</reference>
<proteinExistence type="predicted"/>
<sequence>MSRKKINLKTLVWPKYAISAVLLSAITAATLGTMYFYSKNSDDNLGKENPTKRDDLVNEFIDRSTPPKTYFIEAQNQATKEQYDPKTDTVILSDGSVVSTVDYLDAYYKKHHAMPYLKISYGSFNFFNQYIEAVSPIEFFKFTEWFMNNVSWGPEIITLKSFSIVKGVEMNGNNITLGSHSNRNKEYTTIKFFPDAFFGTLPIYSELDGRGNAQDSLTYKLNRKILTAKEVQTFLGNISRYNSLSNLSTNTVNSNFFRDIINIQDLKGLKLFAIKNENWFKEIKDISINQTEKSRLFFNNPYLLLIDGKNEAEARQKLIEKFEEYKKHDVYKVLENINPNTVALEEKIITDAKIQDNQATPTDIISDGYLNITFNDNTNMRIFKSFQDVQSRDKNSASTELTFRNNYFQIDEALVKAKEDLDELESKYQDYIRSKISTNNFGEDEILSLKNKADEYIETVRNLARIEQRLTPMEQDYTAQGTLVIQVEQEEKEISELQKSNEKLDAEIKQLEQEIDSESNETEKAKKQQQLTEKRNQVNDNNTNINAKQERIRQLRPRILSEQALQNLKNEIDNLKNQLNNLLESSNEIAKIYNDISILRRPSEYIEFSELIRGYSDIYSNSTFKMIKENKIDDSTDLQKIETLKIFFNELFKFNNIYNRITYPYENNGAAYTTPSYVENEFYKVDIAFLPNTLITMDSLVKSSEKAQLNWRDFYNLKGFLNDRKNIVGENNQDVFIYVDKSKVSELGINKGKLEFNYKELNNKLDEVNLKITNTQEKINNIQNLISNTNNSNSIASLMTSFYRQNSILPFNFRPIGNSNTDDIISNEQVFTVLLGDNATGLPAYLNVLKNGNSSSNDEFHKVGTNGLLELIRNKVPEDQRSLFDLLVENTNKRLELDSVVSTNFDVEKINEYLTALVTLNEKSLEWENLNKSKSWYFDYSQLNTAITLIKNVDRSLEIINENNINENEIISLQENLNNLILESNFYRYQIKKLSELPTFDNEEINEAYNKIVKEFNDKKE</sequence>
<evidence type="ECO:0000256" key="3">
    <source>
        <dbReference type="SAM" id="Phobius"/>
    </source>
</evidence>
<feature type="coiled-coil region" evidence="1">
    <location>
        <begin position="751"/>
        <end position="792"/>
    </location>
</feature>
<keyword evidence="5" id="KW-1185">Reference proteome</keyword>
<keyword evidence="1" id="KW-0175">Coiled coil</keyword>
<dbReference type="EMBL" id="LR215037">
    <property type="protein sequence ID" value="VEU75645.1"/>
    <property type="molecule type" value="Genomic_DNA"/>
</dbReference>
<evidence type="ECO:0000313" key="5">
    <source>
        <dbReference type="Proteomes" id="UP000290243"/>
    </source>
</evidence>
<protein>
    <submittedName>
        <fullName evidence="4">Uncharacterized protein</fullName>
    </submittedName>
</protein>
<keyword evidence="3" id="KW-0472">Membrane</keyword>
<feature type="transmembrane region" description="Helical" evidence="3">
    <location>
        <begin position="12"/>
        <end position="37"/>
    </location>
</feature>
<dbReference type="AlphaFoldDB" id="A0A449B4Z6"/>
<organism evidence="4 5">
    <name type="scientific">Mycoplasmopsis maculosa</name>
    <dbReference type="NCBI Taxonomy" id="114885"/>
    <lineage>
        <taxon>Bacteria</taxon>
        <taxon>Bacillati</taxon>
        <taxon>Mycoplasmatota</taxon>
        <taxon>Mycoplasmoidales</taxon>
        <taxon>Metamycoplasmataceae</taxon>
        <taxon>Mycoplasmopsis</taxon>
    </lineage>
</organism>
<keyword evidence="3" id="KW-1133">Transmembrane helix</keyword>
<feature type="region of interest" description="Disordered" evidence="2">
    <location>
        <begin position="514"/>
        <end position="544"/>
    </location>
</feature>
<gene>
    <name evidence="4" type="ORF">NCTC10168_00572</name>
</gene>
<evidence type="ECO:0000313" key="4">
    <source>
        <dbReference type="EMBL" id="VEU75645.1"/>
    </source>
</evidence>
<evidence type="ECO:0000256" key="2">
    <source>
        <dbReference type="SAM" id="MobiDB-lite"/>
    </source>
</evidence>
<keyword evidence="3" id="KW-0812">Transmembrane</keyword>
<dbReference type="NCBIfam" id="NF012210">
    <property type="entry name" value="PDxFFG"/>
    <property type="match status" value="1"/>
</dbReference>
<dbReference type="RefSeq" id="WP_220096569.1">
    <property type="nucleotide sequence ID" value="NZ_LR215037.1"/>
</dbReference>
<accession>A0A449B4Z6</accession>
<feature type="compositionally biased region" description="Basic and acidic residues" evidence="2">
    <location>
        <begin position="521"/>
        <end position="537"/>
    </location>
</feature>
<dbReference type="Proteomes" id="UP000290243">
    <property type="component" value="Chromosome"/>
</dbReference>
<dbReference type="KEGG" id="mmau:NCTC10168_00572"/>